<keyword evidence="2" id="KW-0812">Transmembrane</keyword>
<evidence type="ECO:0000256" key="1">
    <source>
        <dbReference type="SAM" id="MobiDB-lite"/>
    </source>
</evidence>
<evidence type="ECO:0000313" key="3">
    <source>
        <dbReference type="EMBL" id="QHS84593.1"/>
    </source>
</evidence>
<feature type="transmembrane region" description="Helical" evidence="2">
    <location>
        <begin position="42"/>
        <end position="75"/>
    </location>
</feature>
<reference evidence="3" key="1">
    <citation type="journal article" date="2020" name="Nature">
        <title>Giant virus diversity and host interactions through global metagenomics.</title>
        <authorList>
            <person name="Schulz F."/>
            <person name="Roux S."/>
            <person name="Paez-Espino D."/>
            <person name="Jungbluth S."/>
            <person name="Walsh D.A."/>
            <person name="Denef V.J."/>
            <person name="McMahon K.D."/>
            <person name="Konstantinidis K.T."/>
            <person name="Eloe-Fadrosh E.A."/>
            <person name="Kyrpides N.C."/>
            <person name="Woyke T."/>
        </authorList>
    </citation>
    <scope>NUCLEOTIDE SEQUENCE</scope>
    <source>
        <strain evidence="3">GVMAG-S-ERX556022-25</strain>
    </source>
</reference>
<dbReference type="AlphaFoldDB" id="A0A6C0AYP8"/>
<protein>
    <submittedName>
        <fullName evidence="3">Uncharacterized protein</fullName>
    </submittedName>
</protein>
<organism evidence="3">
    <name type="scientific">viral metagenome</name>
    <dbReference type="NCBI Taxonomy" id="1070528"/>
    <lineage>
        <taxon>unclassified sequences</taxon>
        <taxon>metagenomes</taxon>
        <taxon>organismal metagenomes</taxon>
    </lineage>
</organism>
<feature type="transmembrane region" description="Helical" evidence="2">
    <location>
        <begin position="18"/>
        <end position="36"/>
    </location>
</feature>
<sequence length="263" mass="28799">MKGGFFKKNLKMLAHNQIVLYSLVVLAVMNLVGYLVRDNLAAIILFLMVGFGATYLTKNMIYVLLSSILITNFLVKTGIMKNLGFREGMKHGKDNNDDDADDHSDDDSHDDDDDDDDDDEDDEDDVGKEALEGGPGTIKKLAKGAAKGALNALAEPKEKKKKDKNATSGFSNIKDSAMILNKPKPILAKTVEAAYDNLSNILGSDSLKQMEKDTSRLAGKQKLLVDQIKKMEPLMKNATNILKNFNIGSLDGISDIINKMGTK</sequence>
<keyword evidence="2" id="KW-1133">Transmembrane helix</keyword>
<proteinExistence type="predicted"/>
<evidence type="ECO:0000256" key="2">
    <source>
        <dbReference type="SAM" id="Phobius"/>
    </source>
</evidence>
<feature type="compositionally biased region" description="Acidic residues" evidence="1">
    <location>
        <begin position="96"/>
        <end position="126"/>
    </location>
</feature>
<keyword evidence="2" id="KW-0472">Membrane</keyword>
<accession>A0A6C0AYP8</accession>
<dbReference type="EMBL" id="MN738809">
    <property type="protein sequence ID" value="QHS84593.1"/>
    <property type="molecule type" value="Genomic_DNA"/>
</dbReference>
<feature type="region of interest" description="Disordered" evidence="1">
    <location>
        <begin position="91"/>
        <end position="137"/>
    </location>
</feature>
<name>A0A6C0AYP8_9ZZZZ</name>